<dbReference type="SMART" id="SM00526">
    <property type="entry name" value="H15"/>
    <property type="match status" value="1"/>
</dbReference>
<evidence type="ECO:0000259" key="5">
    <source>
        <dbReference type="PROSITE" id="PS51504"/>
    </source>
</evidence>
<evidence type="ECO:0000313" key="6">
    <source>
        <dbReference type="EMBL" id="EGO20991.1"/>
    </source>
</evidence>
<dbReference type="GeneID" id="18820654"/>
<feature type="compositionally biased region" description="Low complexity" evidence="4">
    <location>
        <begin position="114"/>
        <end position="161"/>
    </location>
</feature>
<evidence type="ECO:0000256" key="1">
    <source>
        <dbReference type="ARBA" id="ARBA00020833"/>
    </source>
</evidence>
<keyword evidence="3" id="KW-0539">Nucleus</keyword>
<evidence type="ECO:0000256" key="2">
    <source>
        <dbReference type="ARBA" id="ARBA00023125"/>
    </source>
</evidence>
<comment type="subcellular location">
    <subcellularLocation>
        <location evidence="3">Nucleus</location>
    </subcellularLocation>
</comment>
<dbReference type="OrthoDB" id="1110759at2759"/>
<dbReference type="Gene3D" id="1.10.10.10">
    <property type="entry name" value="Winged helix-like DNA-binding domain superfamily/Winged helix DNA-binding domain"/>
    <property type="match status" value="1"/>
</dbReference>
<comment type="similarity">
    <text evidence="3">Belongs to the histone H1/H5 family.</text>
</comment>
<protein>
    <recommendedName>
        <fullName evidence="1">Histone H1</fullName>
    </recommendedName>
</protein>
<reference evidence="7" key="1">
    <citation type="journal article" date="2011" name="Science">
        <title>The plant cell wall-decomposing machinery underlies the functional diversity of forest fungi.</title>
        <authorList>
            <person name="Eastwood D.C."/>
            <person name="Floudas D."/>
            <person name="Binder M."/>
            <person name="Majcherczyk A."/>
            <person name="Schneider P."/>
            <person name="Aerts A."/>
            <person name="Asiegbu F.O."/>
            <person name="Baker S.E."/>
            <person name="Barry K."/>
            <person name="Bendiksby M."/>
            <person name="Blumentritt M."/>
            <person name="Coutinho P.M."/>
            <person name="Cullen D."/>
            <person name="de Vries R.P."/>
            <person name="Gathman A."/>
            <person name="Goodell B."/>
            <person name="Henrissat B."/>
            <person name="Ihrmark K."/>
            <person name="Kauserud H."/>
            <person name="Kohler A."/>
            <person name="LaButti K."/>
            <person name="Lapidus A."/>
            <person name="Lavin J.L."/>
            <person name="Lee Y.-H."/>
            <person name="Lindquist E."/>
            <person name="Lilly W."/>
            <person name="Lucas S."/>
            <person name="Morin E."/>
            <person name="Murat C."/>
            <person name="Oguiza J.A."/>
            <person name="Park J."/>
            <person name="Pisabarro A.G."/>
            <person name="Riley R."/>
            <person name="Rosling A."/>
            <person name="Salamov A."/>
            <person name="Schmidt O."/>
            <person name="Schmutz J."/>
            <person name="Skrede I."/>
            <person name="Stenlid J."/>
            <person name="Wiebenga A."/>
            <person name="Xie X."/>
            <person name="Kuees U."/>
            <person name="Hibbett D.S."/>
            <person name="Hoffmeister D."/>
            <person name="Hoegberg N."/>
            <person name="Martin F."/>
            <person name="Grigoriev I.V."/>
            <person name="Watkinson S.C."/>
        </authorList>
    </citation>
    <scope>NUCLEOTIDE SEQUENCE [LARGE SCALE GENOMIC DNA]</scope>
    <source>
        <strain evidence="7">S7.9</strain>
    </source>
</reference>
<dbReference type="HOGENOM" id="CLU_052897_3_2_1"/>
<organism evidence="7">
    <name type="scientific">Serpula lacrymans var. lacrymans (strain S7.9)</name>
    <name type="common">Dry rot fungus</name>
    <dbReference type="NCBI Taxonomy" id="578457"/>
    <lineage>
        <taxon>Eukaryota</taxon>
        <taxon>Fungi</taxon>
        <taxon>Dikarya</taxon>
        <taxon>Basidiomycota</taxon>
        <taxon>Agaricomycotina</taxon>
        <taxon>Agaricomycetes</taxon>
        <taxon>Agaricomycetidae</taxon>
        <taxon>Boletales</taxon>
        <taxon>Coniophorineae</taxon>
        <taxon>Serpulaceae</taxon>
        <taxon>Serpula</taxon>
    </lineage>
</organism>
<sequence>MSVRKTASAAKPVKKIASRPAATHPSWIDMIKECISANPDDARSGVSRPQIKKYVEDKYKLQIGNAQNTQLSKAIATGAEKGAFLLPKGPSGRVKLPPKHVKTDTSATKENKPASKTVAKPTAKAAVKPKAAKTASAKATTAKKPAAKPKATTATKAAPAKKPVHLKLLPQNLYPRKRKPLPHRKRLWQGRRLPP</sequence>
<dbReference type="PROSITE" id="PS51504">
    <property type="entry name" value="H15"/>
    <property type="match status" value="1"/>
</dbReference>
<feature type="region of interest" description="Disordered" evidence="4">
    <location>
        <begin position="1"/>
        <end position="21"/>
    </location>
</feature>
<dbReference type="GO" id="GO:0003677">
    <property type="term" value="F:DNA binding"/>
    <property type="evidence" value="ECO:0007669"/>
    <property type="project" value="UniProtKB-KW"/>
</dbReference>
<dbReference type="SUPFAM" id="SSF46785">
    <property type="entry name" value="Winged helix' DNA-binding domain"/>
    <property type="match status" value="1"/>
</dbReference>
<proteinExistence type="inferred from homology"/>
<dbReference type="GO" id="GO:0000786">
    <property type="term" value="C:nucleosome"/>
    <property type="evidence" value="ECO:0007669"/>
    <property type="project" value="InterPro"/>
</dbReference>
<dbReference type="GO" id="GO:0005634">
    <property type="term" value="C:nucleus"/>
    <property type="evidence" value="ECO:0007669"/>
    <property type="project" value="UniProtKB-SubCell"/>
</dbReference>
<evidence type="ECO:0000313" key="7">
    <source>
        <dbReference type="Proteomes" id="UP000008064"/>
    </source>
</evidence>
<evidence type="ECO:0000256" key="4">
    <source>
        <dbReference type="SAM" id="MobiDB-lite"/>
    </source>
</evidence>
<evidence type="ECO:0000256" key="3">
    <source>
        <dbReference type="RuleBase" id="RU003894"/>
    </source>
</evidence>
<dbReference type="PRINTS" id="PR00624">
    <property type="entry name" value="HISTONEH5"/>
</dbReference>
<keyword evidence="3" id="KW-0158">Chromosome</keyword>
<dbReference type="InterPro" id="IPR036390">
    <property type="entry name" value="WH_DNA-bd_sf"/>
</dbReference>
<feature type="compositionally biased region" description="Basic residues" evidence="4">
    <location>
        <begin position="175"/>
        <end position="195"/>
    </location>
</feature>
<accession>F8P6C4</accession>
<dbReference type="CDD" id="cd00073">
    <property type="entry name" value="H15"/>
    <property type="match status" value="1"/>
</dbReference>
<keyword evidence="2 3" id="KW-0238">DNA-binding</keyword>
<feature type="compositionally biased region" description="Basic and acidic residues" evidence="4">
    <location>
        <begin position="101"/>
        <end position="113"/>
    </location>
</feature>
<dbReference type="InterPro" id="IPR036388">
    <property type="entry name" value="WH-like_DNA-bd_sf"/>
</dbReference>
<dbReference type="Pfam" id="PF00538">
    <property type="entry name" value="Linker_histone"/>
    <property type="match status" value="1"/>
</dbReference>
<dbReference type="GO" id="GO:0030527">
    <property type="term" value="F:structural constituent of chromatin"/>
    <property type="evidence" value="ECO:0007669"/>
    <property type="project" value="InterPro"/>
</dbReference>
<feature type="domain" description="H15" evidence="5">
    <location>
        <begin position="23"/>
        <end position="98"/>
    </location>
</feature>
<dbReference type="InterPro" id="IPR005819">
    <property type="entry name" value="H1/H5"/>
</dbReference>
<dbReference type="GO" id="GO:0006334">
    <property type="term" value="P:nucleosome assembly"/>
    <property type="evidence" value="ECO:0007669"/>
    <property type="project" value="InterPro"/>
</dbReference>
<dbReference type="AlphaFoldDB" id="F8P6C4"/>
<dbReference type="Proteomes" id="UP000008064">
    <property type="component" value="Unassembled WGS sequence"/>
</dbReference>
<name>F8P6C4_SERL9</name>
<dbReference type="RefSeq" id="XP_007321948.1">
    <property type="nucleotide sequence ID" value="XM_007321886.1"/>
</dbReference>
<dbReference type="KEGG" id="sla:SERLADRAFT_475551"/>
<feature type="region of interest" description="Disordered" evidence="4">
    <location>
        <begin position="86"/>
        <end position="195"/>
    </location>
</feature>
<dbReference type="InterPro" id="IPR005818">
    <property type="entry name" value="Histone_H1/H5_H15"/>
</dbReference>
<gene>
    <name evidence="6" type="ORF">SERLADRAFT_475551</name>
</gene>
<dbReference type="EMBL" id="GL945439">
    <property type="protein sequence ID" value="EGO20991.1"/>
    <property type="molecule type" value="Genomic_DNA"/>
</dbReference>